<dbReference type="GO" id="GO:0006950">
    <property type="term" value="P:response to stress"/>
    <property type="evidence" value="ECO:0007669"/>
    <property type="project" value="UniProtKB-ARBA"/>
</dbReference>
<feature type="compositionally biased region" description="Low complexity" evidence="35">
    <location>
        <begin position="138"/>
        <end position="149"/>
    </location>
</feature>
<dbReference type="Proteomes" id="UP000198287">
    <property type="component" value="Unassembled WGS sequence"/>
</dbReference>
<evidence type="ECO:0000256" key="12">
    <source>
        <dbReference type="ARBA" id="ARBA00022491"/>
    </source>
</evidence>
<comment type="catalytic activity">
    <reaction evidence="31">
        <text>N(6)-acetyl-L-lysyl-[alpha-tubulin] + H2O = L-lysyl-[alpha-tubulin] + acetate</text>
        <dbReference type="Rhea" id="RHEA:21548"/>
        <dbReference type="Rhea" id="RHEA-COMP:11278"/>
        <dbReference type="Rhea" id="RHEA-COMP:11279"/>
        <dbReference type="ChEBI" id="CHEBI:15377"/>
        <dbReference type="ChEBI" id="CHEBI:29969"/>
        <dbReference type="ChEBI" id="CHEBI:30089"/>
        <dbReference type="ChEBI" id="CHEBI:61930"/>
    </reaction>
    <physiologicalReaction direction="left-to-right" evidence="31">
        <dbReference type="Rhea" id="RHEA:21549"/>
    </physiologicalReaction>
</comment>
<evidence type="ECO:0000256" key="24">
    <source>
        <dbReference type="ARBA" id="ARBA00023163"/>
    </source>
</evidence>
<feature type="compositionally biased region" description="Basic and acidic residues" evidence="35">
    <location>
        <begin position="88"/>
        <end position="97"/>
    </location>
</feature>
<proteinExistence type="inferred from homology"/>
<keyword evidence="17 34" id="KW-0863">Zinc-finger</keyword>
<evidence type="ECO:0000256" key="35">
    <source>
        <dbReference type="SAM" id="MobiDB-lite"/>
    </source>
</evidence>
<evidence type="ECO:0000256" key="4">
    <source>
        <dbReference type="ARBA" id="ARBA00004279"/>
    </source>
</evidence>
<evidence type="ECO:0000256" key="2">
    <source>
        <dbReference type="ARBA" id="ARBA00004120"/>
    </source>
</evidence>
<dbReference type="PANTHER" id="PTHR10625">
    <property type="entry name" value="HISTONE DEACETYLASE HDAC1-RELATED"/>
    <property type="match status" value="1"/>
</dbReference>
<evidence type="ECO:0000256" key="26">
    <source>
        <dbReference type="ARBA" id="ARBA00023212"/>
    </source>
</evidence>
<dbReference type="OMA" id="HTRSHVN"/>
<keyword evidence="19" id="KW-0378">Hydrolase</keyword>
<dbReference type="InterPro" id="IPR023801">
    <property type="entry name" value="His_deacetylse_dom"/>
</dbReference>
<comment type="pathway">
    <text evidence="8">Protein modification; protein ubiquitination.</text>
</comment>
<evidence type="ECO:0000256" key="11">
    <source>
        <dbReference type="ARBA" id="ARBA00022490"/>
    </source>
</evidence>
<evidence type="ECO:0000256" key="30">
    <source>
        <dbReference type="ARBA" id="ARBA00049136"/>
    </source>
</evidence>
<evidence type="ECO:0000256" key="3">
    <source>
        <dbReference type="ARBA" id="ARBA00004123"/>
    </source>
</evidence>
<dbReference type="GO" id="GO:0003779">
    <property type="term" value="F:actin binding"/>
    <property type="evidence" value="ECO:0007669"/>
    <property type="project" value="UniProtKB-KW"/>
</dbReference>
<evidence type="ECO:0000256" key="34">
    <source>
        <dbReference type="PROSITE-ProRule" id="PRU00502"/>
    </source>
</evidence>
<dbReference type="InterPro" id="IPR000286">
    <property type="entry name" value="HDACs"/>
</dbReference>
<evidence type="ECO:0000256" key="28">
    <source>
        <dbReference type="ARBA" id="ARBA00023273"/>
    </source>
</evidence>
<keyword evidence="27" id="KW-0539">Nucleus</keyword>
<evidence type="ECO:0000256" key="20">
    <source>
        <dbReference type="ARBA" id="ARBA00022833"/>
    </source>
</evidence>
<evidence type="ECO:0000256" key="31">
    <source>
        <dbReference type="ARBA" id="ARBA00050910"/>
    </source>
</evidence>
<dbReference type="GO" id="GO:0030425">
    <property type="term" value="C:dendrite"/>
    <property type="evidence" value="ECO:0007669"/>
    <property type="project" value="UniProtKB-SubCell"/>
</dbReference>
<protein>
    <recommendedName>
        <fullName evidence="32">Protein deacetylase HDAC6</fullName>
    </recommendedName>
    <alternativeName>
        <fullName evidence="33">Tubulin-lysine deacetylase HDAC6</fullName>
    </alternativeName>
</protein>
<name>A0A226CWD4_FOLCA</name>
<evidence type="ECO:0000256" key="6">
    <source>
        <dbReference type="ARBA" id="ARBA00004484"/>
    </source>
</evidence>
<evidence type="ECO:0000256" key="13">
    <source>
        <dbReference type="ARBA" id="ARBA00022553"/>
    </source>
</evidence>
<comment type="caution">
    <text evidence="37">The sequence shown here is derived from an EMBL/GenBank/DDBJ whole genome shotgun (WGS) entry which is preliminary data.</text>
</comment>
<keyword evidence="21" id="KW-0832">Ubl conjugation</keyword>
<evidence type="ECO:0000256" key="5">
    <source>
        <dbReference type="ARBA" id="ARBA00004300"/>
    </source>
</evidence>
<keyword evidence="15" id="KW-0479">Metal-binding</keyword>
<evidence type="ECO:0000256" key="18">
    <source>
        <dbReference type="ARBA" id="ARBA00022786"/>
    </source>
</evidence>
<feature type="region of interest" description="Disordered" evidence="35">
    <location>
        <begin position="48"/>
        <end position="150"/>
    </location>
</feature>
<keyword evidence="20" id="KW-0862">Zinc</keyword>
<keyword evidence="25" id="KW-0009">Actin-binding</keyword>
<dbReference type="Gene3D" id="3.40.800.20">
    <property type="entry name" value="Histone deacetylase domain"/>
    <property type="match status" value="2"/>
</dbReference>
<evidence type="ECO:0000256" key="25">
    <source>
        <dbReference type="ARBA" id="ARBA00023203"/>
    </source>
</evidence>
<feature type="region of interest" description="Disordered" evidence="35">
    <location>
        <begin position="1"/>
        <end position="33"/>
    </location>
</feature>
<dbReference type="GO" id="GO:0000118">
    <property type="term" value="C:histone deacetylase complex"/>
    <property type="evidence" value="ECO:0007669"/>
    <property type="project" value="TreeGrafter"/>
</dbReference>
<dbReference type="GO" id="GO:0051129">
    <property type="term" value="P:negative regulation of cellular component organization"/>
    <property type="evidence" value="ECO:0007669"/>
    <property type="project" value="UniProtKB-ARBA"/>
</dbReference>
<keyword evidence="12" id="KW-0678">Repressor</keyword>
<evidence type="ECO:0000259" key="36">
    <source>
        <dbReference type="PROSITE" id="PS50271"/>
    </source>
</evidence>
<keyword evidence="16" id="KW-0677">Repeat</keyword>
<feature type="compositionally biased region" description="Low complexity" evidence="35">
    <location>
        <begin position="12"/>
        <end position="24"/>
    </location>
</feature>
<keyword evidence="18" id="KW-0833">Ubl conjugation pathway</keyword>
<dbReference type="GO" id="GO:0032886">
    <property type="term" value="P:regulation of microtubule-based process"/>
    <property type="evidence" value="ECO:0007669"/>
    <property type="project" value="UniProtKB-ARBA"/>
</dbReference>
<evidence type="ECO:0000256" key="16">
    <source>
        <dbReference type="ARBA" id="ARBA00022737"/>
    </source>
</evidence>
<evidence type="ECO:0000256" key="19">
    <source>
        <dbReference type="ARBA" id="ARBA00022801"/>
    </source>
</evidence>
<dbReference type="GO" id="GO:0040029">
    <property type="term" value="P:epigenetic regulation of gene expression"/>
    <property type="evidence" value="ECO:0007669"/>
    <property type="project" value="TreeGrafter"/>
</dbReference>
<dbReference type="FunFam" id="3.30.40.10:FF:000342">
    <property type="entry name" value="Histone deacetylase 6"/>
    <property type="match status" value="1"/>
</dbReference>
<keyword evidence="23" id="KW-0805">Transcription regulation</keyword>
<evidence type="ECO:0000256" key="7">
    <source>
        <dbReference type="ARBA" id="ARBA00004489"/>
    </source>
</evidence>
<evidence type="ECO:0000256" key="14">
    <source>
        <dbReference type="ARBA" id="ARBA00022679"/>
    </source>
</evidence>
<evidence type="ECO:0000256" key="27">
    <source>
        <dbReference type="ARBA" id="ARBA00023242"/>
    </source>
</evidence>
<dbReference type="InterPro" id="IPR023696">
    <property type="entry name" value="Ureohydrolase_dom_sf"/>
</dbReference>
<gene>
    <name evidence="37" type="ORF">Fcan01_27947</name>
</gene>
<feature type="compositionally biased region" description="Low complexity" evidence="35">
    <location>
        <begin position="1010"/>
        <end position="1021"/>
    </location>
</feature>
<dbReference type="SUPFAM" id="SSF57850">
    <property type="entry name" value="RING/U-box"/>
    <property type="match status" value="1"/>
</dbReference>
<keyword evidence="10" id="KW-0488">Methylation</keyword>
<dbReference type="InterPro" id="IPR013083">
    <property type="entry name" value="Znf_RING/FYVE/PHD"/>
</dbReference>
<keyword evidence="38" id="KW-1185">Reference proteome</keyword>
<dbReference type="FunFam" id="3.40.800.20:FF:000005">
    <property type="entry name" value="histone deacetylase 6"/>
    <property type="match status" value="1"/>
</dbReference>
<dbReference type="GO" id="GO:0005813">
    <property type="term" value="C:centrosome"/>
    <property type="evidence" value="ECO:0007669"/>
    <property type="project" value="UniProtKB-SubCell"/>
</dbReference>
<sequence length="1192" mass="132628">MSNPEEPDLPVSSSSSISLQRILSPRGTPVDTNLVQVNARSNNIYKLVTPESQSSKSLLSASQEKSDSSVAKTDNVHETNGNQSNQQHEQKQEDGVLDRGSTSMKPKSKRPKPKQVTASAAILEAKKNAQAQAKRVTRSSSGSTNNNSTVENIIPEPEIVVMKDHLQPARDMKGVTRKATGVVYDMKMLEHYCIWDPQYPEKPERLSAVIDRCQQLGLIDRCTPILPRYARQDEVLTVHTQDHFEKLKSICETDDVTKMEDFASNYDAVYIHPSTYQLSLLSVGCTVDLVDSVLAGKIQNGMALIRPPGHHAMKSEYCGYCYFNNVAIAAKKALDSGNASRVLIVDFDVHHGQATQQMFYDDKRVLYFSTHRYEHGTFWPNLKESEYNFIGSEDGLGFNCNVPLNKTGLGNEDFLTIWHRLLLPMAYEFNPELILVSAGFDSLQGDEKGEMELTPQCIPHLLSPLLGLAEGKVAVILEGGYCIKSLAEGAALALRTLLGDPCPIIPKIQNPSPVVAETILNSTYMLRPYWNMLKTTQLTTEESASLLQEKGRVHKPEIRFEWAEPKPDKYPTRGFYPTQTLELKRTIDLRLDSLRLSTNLAKAKSKVGIVYDDVMLRHRNLQELGHPETPERISNIYANHADYGLLERCERLKSREVTEEELLLIHTKEHIELMKKTQNLKQNELEKMQQRFNSIFLNNSSYQSALVAAGSVLEVVDNVLQDNCQSGVAIVRPPGHHAEEGYPCGFCIFNNVALAAKYALETHDLKRILIVDWDVHHGNGIQRMFESDPRVLYISIHRYDNGFFFPCSPDANYNVVGQGQGSGFTVNIPWNCSKMGDTEYLAVFTNIILPIAYEFNPQLVLVSAGFDAAKGDPLGGCSVTPEGYAHMTHLLRPLANGKVIIALEGGYNLTSIAYSMVLCTKALLGDPIPPLTLNKKIHPAARQSIENVLNVQSKFWTVLTPFRKFLTHKRRLVPFGTYDGGKSLEATMENLELQNNNLTADENELTVPCSSTALSESSSTSPDRGGNNSSFEQSPVKQSPETFTMTLQLGNEEEEGACGGGSKHIVVMSNFDDASPAAVYPLSWCPHVDQVQKVLNEGRINTCEKCGVCGHEGDNLVCLVCYKVLCGRYVNQHMVMHSSECGHPIALSFADLSIWCYACESYVRNEKLFEAFAAAHKDKFNEEPPARSFSTS</sequence>
<comment type="subcellular location">
    <subcellularLocation>
        <location evidence="7">Cell projection</location>
        <location evidence="7">Axon</location>
    </subcellularLocation>
    <subcellularLocation>
        <location evidence="4">Cell projection</location>
        <location evidence="4">Dendrite</location>
    </subcellularLocation>
    <subcellularLocation>
        <location evidence="2">Cytoplasm</location>
        <location evidence="2">Cytoskeleton</location>
        <location evidence="2">Cilium basal body</location>
    </subcellularLocation>
    <subcellularLocation>
        <location evidence="5">Cytoplasm</location>
        <location evidence="5">Cytoskeleton</location>
        <location evidence="5">Microtubule organizing center</location>
        <location evidence="5">Centrosome</location>
    </subcellularLocation>
    <subcellularLocation>
        <location evidence="3">Nucleus</location>
    </subcellularLocation>
    <subcellularLocation>
        <location evidence="6">Perikaryon</location>
    </subcellularLocation>
</comment>
<evidence type="ECO:0000256" key="21">
    <source>
        <dbReference type="ARBA" id="ARBA00022843"/>
    </source>
</evidence>
<comment type="cofactor">
    <cofactor evidence="1">
        <name>Zn(2+)</name>
        <dbReference type="ChEBI" id="CHEBI:29105"/>
    </cofactor>
</comment>
<dbReference type="InterPro" id="IPR037138">
    <property type="entry name" value="His_deacetylse_dom_sf"/>
</dbReference>
<dbReference type="Pfam" id="PF00850">
    <property type="entry name" value="Hist_deacetyl"/>
    <property type="match status" value="2"/>
</dbReference>
<reference evidence="37 38" key="1">
    <citation type="submission" date="2015-12" db="EMBL/GenBank/DDBJ databases">
        <title>The genome of Folsomia candida.</title>
        <authorList>
            <person name="Faddeeva A."/>
            <person name="Derks M.F."/>
            <person name="Anvar Y."/>
            <person name="Smit S."/>
            <person name="Van Straalen N."/>
            <person name="Roelofs D."/>
        </authorList>
    </citation>
    <scope>NUCLEOTIDE SEQUENCE [LARGE SCALE GENOMIC DNA]</scope>
    <source>
        <strain evidence="37 38">VU population</strain>
        <tissue evidence="37">Whole body</tissue>
    </source>
</reference>
<dbReference type="GO" id="GO:0043204">
    <property type="term" value="C:perikaryon"/>
    <property type="evidence" value="ECO:0007669"/>
    <property type="project" value="UniProtKB-SubCell"/>
</dbReference>
<dbReference type="OrthoDB" id="424012at2759"/>
<comment type="catalytic activity">
    <reaction evidence="30">
        <text>N(6)-acetyl-L-lysyl-[protein] + H2O = L-lysyl-[protein] + acetate</text>
        <dbReference type="Rhea" id="RHEA:58108"/>
        <dbReference type="Rhea" id="RHEA-COMP:9752"/>
        <dbReference type="Rhea" id="RHEA-COMP:10731"/>
        <dbReference type="ChEBI" id="CHEBI:15377"/>
        <dbReference type="ChEBI" id="CHEBI:29969"/>
        <dbReference type="ChEBI" id="CHEBI:30089"/>
        <dbReference type="ChEBI" id="CHEBI:61930"/>
    </reaction>
    <physiologicalReaction direction="left-to-right" evidence="30">
        <dbReference type="Rhea" id="RHEA:58109"/>
    </physiologicalReaction>
</comment>
<keyword evidence="22" id="KW-0156">Chromatin regulator</keyword>
<dbReference type="STRING" id="158441.A0A226CWD4"/>
<keyword evidence="26" id="KW-0206">Cytoskeleton</keyword>
<dbReference type="Pfam" id="PF02148">
    <property type="entry name" value="zf-UBP"/>
    <property type="match status" value="1"/>
</dbReference>
<evidence type="ECO:0000313" key="37">
    <source>
        <dbReference type="EMBL" id="OXA37293.1"/>
    </source>
</evidence>
<evidence type="ECO:0000256" key="29">
    <source>
        <dbReference type="ARBA" id="ARBA00048287"/>
    </source>
</evidence>
<feature type="compositionally biased region" description="Polar residues" evidence="35">
    <location>
        <begin position="1026"/>
        <end position="1041"/>
    </location>
</feature>
<keyword evidence="24" id="KW-0804">Transcription</keyword>
<dbReference type="GO" id="GO:0016740">
    <property type="term" value="F:transferase activity"/>
    <property type="evidence" value="ECO:0007669"/>
    <property type="project" value="UniProtKB-KW"/>
</dbReference>
<dbReference type="SUPFAM" id="SSF52768">
    <property type="entry name" value="Arginase/deacetylase"/>
    <property type="match status" value="2"/>
</dbReference>
<dbReference type="InterPro" id="IPR001607">
    <property type="entry name" value="Znf_UBP"/>
</dbReference>
<evidence type="ECO:0000256" key="32">
    <source>
        <dbReference type="ARBA" id="ARBA00068733"/>
    </source>
</evidence>
<dbReference type="GO" id="GO:0051646">
    <property type="term" value="P:mitochondrion localization"/>
    <property type="evidence" value="ECO:0007669"/>
    <property type="project" value="UniProtKB-ARBA"/>
</dbReference>
<comment type="catalytic activity">
    <reaction evidence="29">
        <text>N(6)-acetyl-L-lysyl-[histone] + H2O = L-lysyl-[histone] + acetate</text>
        <dbReference type="Rhea" id="RHEA:58196"/>
        <dbReference type="Rhea" id="RHEA-COMP:9845"/>
        <dbReference type="Rhea" id="RHEA-COMP:11338"/>
        <dbReference type="ChEBI" id="CHEBI:15377"/>
        <dbReference type="ChEBI" id="CHEBI:29969"/>
        <dbReference type="ChEBI" id="CHEBI:30089"/>
        <dbReference type="ChEBI" id="CHEBI:61930"/>
        <dbReference type="EC" id="3.5.1.98"/>
    </reaction>
</comment>
<organism evidence="37 38">
    <name type="scientific">Folsomia candida</name>
    <name type="common">Springtail</name>
    <dbReference type="NCBI Taxonomy" id="158441"/>
    <lineage>
        <taxon>Eukaryota</taxon>
        <taxon>Metazoa</taxon>
        <taxon>Ecdysozoa</taxon>
        <taxon>Arthropoda</taxon>
        <taxon>Hexapoda</taxon>
        <taxon>Collembola</taxon>
        <taxon>Entomobryomorpha</taxon>
        <taxon>Isotomoidea</taxon>
        <taxon>Isotomidae</taxon>
        <taxon>Proisotominae</taxon>
        <taxon>Folsomia</taxon>
    </lineage>
</organism>
<dbReference type="PANTHER" id="PTHR10625:SF38">
    <property type="entry name" value="HISTONE DEACETYLASE 6, ISOFORM G"/>
    <property type="match status" value="1"/>
</dbReference>
<evidence type="ECO:0000256" key="9">
    <source>
        <dbReference type="ARBA" id="ARBA00007738"/>
    </source>
</evidence>
<evidence type="ECO:0000256" key="1">
    <source>
        <dbReference type="ARBA" id="ARBA00001947"/>
    </source>
</evidence>
<evidence type="ECO:0000256" key="23">
    <source>
        <dbReference type="ARBA" id="ARBA00023015"/>
    </source>
</evidence>
<dbReference type="PROSITE" id="PS50271">
    <property type="entry name" value="ZF_UBP"/>
    <property type="match status" value="1"/>
</dbReference>
<dbReference type="GO" id="GO:0141221">
    <property type="term" value="F:histone deacetylase activity, hydrolytic mechanism"/>
    <property type="evidence" value="ECO:0007669"/>
    <property type="project" value="UniProtKB-EC"/>
</dbReference>
<evidence type="ECO:0000256" key="10">
    <source>
        <dbReference type="ARBA" id="ARBA00022481"/>
    </source>
</evidence>
<evidence type="ECO:0000256" key="22">
    <source>
        <dbReference type="ARBA" id="ARBA00022853"/>
    </source>
</evidence>
<keyword evidence="13" id="KW-0597">Phosphoprotein</keyword>
<feature type="compositionally biased region" description="Low complexity" evidence="35">
    <location>
        <begin position="51"/>
        <end position="63"/>
    </location>
</feature>
<evidence type="ECO:0000256" key="17">
    <source>
        <dbReference type="ARBA" id="ARBA00022771"/>
    </source>
</evidence>
<feature type="region of interest" description="Disordered" evidence="35">
    <location>
        <begin position="1010"/>
        <end position="1041"/>
    </location>
</feature>
<evidence type="ECO:0000256" key="8">
    <source>
        <dbReference type="ARBA" id="ARBA00004906"/>
    </source>
</evidence>
<dbReference type="GO" id="GO:0008270">
    <property type="term" value="F:zinc ion binding"/>
    <property type="evidence" value="ECO:0007669"/>
    <property type="project" value="UniProtKB-KW"/>
</dbReference>
<accession>A0A226CWD4</accession>
<comment type="similarity">
    <text evidence="9">Belongs to the histone deacetylase family. HD type 2 subfamily.</text>
</comment>
<dbReference type="GO" id="GO:0030424">
    <property type="term" value="C:axon"/>
    <property type="evidence" value="ECO:0007669"/>
    <property type="project" value="UniProtKB-SubCell"/>
</dbReference>
<feature type="compositionally biased region" description="Polar residues" evidence="35">
    <location>
        <begin position="68"/>
        <end position="87"/>
    </location>
</feature>
<evidence type="ECO:0000256" key="15">
    <source>
        <dbReference type="ARBA" id="ARBA00022723"/>
    </source>
</evidence>
<evidence type="ECO:0000313" key="38">
    <source>
        <dbReference type="Proteomes" id="UP000198287"/>
    </source>
</evidence>
<keyword evidence="11" id="KW-0963">Cytoplasm</keyword>
<feature type="domain" description="UBP-type" evidence="36">
    <location>
        <begin position="1083"/>
        <end position="1182"/>
    </location>
</feature>
<dbReference type="SMART" id="SM00290">
    <property type="entry name" value="ZnF_UBP"/>
    <property type="match status" value="1"/>
</dbReference>
<dbReference type="EMBL" id="LNIX01000060">
    <property type="protein sequence ID" value="OXA37293.1"/>
    <property type="molecule type" value="Genomic_DNA"/>
</dbReference>
<dbReference type="AlphaFoldDB" id="A0A226CWD4"/>
<dbReference type="PRINTS" id="PR01270">
    <property type="entry name" value="HDASUPER"/>
</dbReference>
<keyword evidence="14" id="KW-0808">Transferase</keyword>
<keyword evidence="28" id="KW-0966">Cell projection</keyword>
<dbReference type="CDD" id="cd10002">
    <property type="entry name" value="HDAC10_HDAC6-dom1"/>
    <property type="match status" value="1"/>
</dbReference>
<dbReference type="Gene3D" id="3.30.40.10">
    <property type="entry name" value="Zinc/RING finger domain, C3HC4 (zinc finger)"/>
    <property type="match status" value="1"/>
</dbReference>
<evidence type="ECO:0000256" key="33">
    <source>
        <dbReference type="ARBA" id="ARBA00082852"/>
    </source>
</evidence>